<sequence>MMNNLNHINLMNNMNYFNNRADDNQGVENEQSKWLSQKNVLLNILKNQKKLKDDNNVVVPNLNEENYMKNIKNELNKDINTFQFNNIPENISEKLKNIIHMNNKDGKDLQNHQADLINYIYQNKQMDGVIHSYTNCNDINEQAKINLNQTKDKLKNISNLSTHSGKLEEQNNTHLQHLYSQQQRNLRNLMNTNEGDTNIPNVTQNKNHINSNTSFLNTGNDENNNRNVNEFIRIMNNECMSNLQKKNVNNNNPLNNNNNNSNNNKTLVGMKNIVEEKKQTIINNDTNIISNHFLTNEHQGKGDTTKTFYINKKNQNVLSQSLNNQTGVVNKGISNKHKTNNIVSNKSLNNSLDKKNVQQSNMLDLEDTKRPDALRDKCWQYVDPKGVVQGPFYLDEMRVWSEMGYFEPMLPVRCCDSDRFVALNKLFPPPLKPFTVVPKPQP</sequence>
<evidence type="ECO:0000259" key="1">
    <source>
        <dbReference type="PROSITE" id="PS50829"/>
    </source>
</evidence>
<evidence type="ECO:0000313" key="3">
    <source>
        <dbReference type="Proteomes" id="UP000030708"/>
    </source>
</evidence>
<dbReference type="InterPro" id="IPR035445">
    <property type="entry name" value="GYF-like_dom_sf"/>
</dbReference>
<dbReference type="Gene3D" id="3.30.1490.40">
    <property type="match status" value="1"/>
</dbReference>
<dbReference type="EMBL" id="KI927180">
    <property type="protein sequence ID" value="ETW32660.1"/>
    <property type="molecule type" value="Genomic_DNA"/>
</dbReference>
<feature type="domain" description="GYF" evidence="1">
    <location>
        <begin position="376"/>
        <end position="424"/>
    </location>
</feature>
<reference evidence="2 3" key="2">
    <citation type="submission" date="2013-02" db="EMBL/GenBank/DDBJ databases">
        <title>The Genome Sequence of Plasmodium falciparum Tanzania (2000708).</title>
        <authorList>
            <consortium name="The Broad Institute Genome Sequencing Platform"/>
            <consortium name="The Broad Institute Genome Sequencing Center for Infectious Disease"/>
            <person name="Neafsey D."/>
            <person name="Cheeseman I."/>
            <person name="Volkman S."/>
            <person name="Adams J."/>
            <person name="Walker B."/>
            <person name="Young S.K."/>
            <person name="Zeng Q."/>
            <person name="Gargeya S."/>
            <person name="Fitzgerald M."/>
            <person name="Haas B."/>
            <person name="Abouelleil A."/>
            <person name="Alvarado L."/>
            <person name="Arachchi H.M."/>
            <person name="Berlin A.M."/>
            <person name="Chapman S.B."/>
            <person name="Dewar J."/>
            <person name="Goldberg J."/>
            <person name="Griggs A."/>
            <person name="Gujja S."/>
            <person name="Hansen M."/>
            <person name="Howarth C."/>
            <person name="Imamovic A."/>
            <person name="Larimer J."/>
            <person name="McCowan C."/>
            <person name="Murphy C."/>
            <person name="Neiman D."/>
            <person name="Pearson M."/>
            <person name="Priest M."/>
            <person name="Roberts A."/>
            <person name="Saif S."/>
            <person name="Shea T."/>
            <person name="Sisk P."/>
            <person name="Sykes S."/>
            <person name="Wortman J."/>
            <person name="Nusbaum C."/>
            <person name="Birren B."/>
        </authorList>
    </citation>
    <scope>NUCLEOTIDE SEQUENCE [LARGE SCALE GENOMIC DNA]</scope>
    <source>
        <strain evidence="3">Tanzania (2000708)</strain>
    </source>
</reference>
<dbReference type="Pfam" id="PF02213">
    <property type="entry name" value="GYF"/>
    <property type="match status" value="1"/>
</dbReference>
<protein>
    <recommendedName>
        <fullName evidence="1">GYF domain-containing protein</fullName>
    </recommendedName>
</protein>
<dbReference type="AlphaFoldDB" id="A0A024VWN7"/>
<reference evidence="2 3" key="1">
    <citation type="submission" date="2013-02" db="EMBL/GenBank/DDBJ databases">
        <title>The Genome Annotation of Plasmodium falciparum Tanzania (2000708).</title>
        <authorList>
            <consortium name="The Broad Institute Genome Sequencing Platform"/>
            <consortium name="The Broad Institute Genome Sequencing Center for Infectious Disease"/>
            <person name="Neafsey D."/>
            <person name="Hoffman S."/>
            <person name="Volkman S."/>
            <person name="Rosenthal P."/>
            <person name="Walker B."/>
            <person name="Young S.K."/>
            <person name="Zeng Q."/>
            <person name="Gargeya S."/>
            <person name="Fitzgerald M."/>
            <person name="Haas B."/>
            <person name="Abouelleil A."/>
            <person name="Allen A.W."/>
            <person name="Alvarado L."/>
            <person name="Arachchi H.M."/>
            <person name="Berlin A.M."/>
            <person name="Chapman S.B."/>
            <person name="Gainer-Dewar J."/>
            <person name="Goldberg J."/>
            <person name="Griggs A."/>
            <person name="Gujja S."/>
            <person name="Hansen M."/>
            <person name="Howarth C."/>
            <person name="Imamovic A."/>
            <person name="Ireland A."/>
            <person name="Larimer J."/>
            <person name="McCowan C."/>
            <person name="Murphy C."/>
            <person name="Pearson M."/>
            <person name="Poon T.W."/>
            <person name="Priest M."/>
            <person name="Roberts A."/>
            <person name="Saif S."/>
            <person name="Shea T."/>
            <person name="Sisk P."/>
            <person name="Sykes S."/>
            <person name="Wortman J."/>
            <person name="Nusbaum C."/>
            <person name="Birren B."/>
        </authorList>
    </citation>
    <scope>NUCLEOTIDE SEQUENCE [LARGE SCALE GENOMIC DNA]</scope>
    <source>
        <strain evidence="3">Tanzania (2000708)</strain>
    </source>
</reference>
<feature type="non-terminal residue" evidence="2">
    <location>
        <position position="442"/>
    </location>
</feature>
<organism evidence="2 3">
    <name type="scientific">Plasmodium falciparum Tanzania</name>
    <name type="common">2000708</name>
    <dbReference type="NCBI Taxonomy" id="1036725"/>
    <lineage>
        <taxon>Eukaryota</taxon>
        <taxon>Sar</taxon>
        <taxon>Alveolata</taxon>
        <taxon>Apicomplexa</taxon>
        <taxon>Aconoidasida</taxon>
        <taxon>Haemosporida</taxon>
        <taxon>Plasmodiidae</taxon>
        <taxon>Plasmodium</taxon>
        <taxon>Plasmodium (Laverania)</taxon>
    </lineage>
</organism>
<dbReference type="PROSITE" id="PS50829">
    <property type="entry name" value="GYF"/>
    <property type="match status" value="1"/>
</dbReference>
<dbReference type="Proteomes" id="UP000030708">
    <property type="component" value="Unassembled WGS sequence"/>
</dbReference>
<gene>
    <name evidence="2" type="ORF">PFTANZ_06620</name>
</gene>
<dbReference type="SUPFAM" id="SSF55277">
    <property type="entry name" value="GYF domain"/>
    <property type="match status" value="1"/>
</dbReference>
<dbReference type="SMART" id="SM00444">
    <property type="entry name" value="GYF"/>
    <property type="match status" value="1"/>
</dbReference>
<accession>A0A024VWN7</accession>
<evidence type="ECO:0000313" key="2">
    <source>
        <dbReference type="EMBL" id="ETW32660.1"/>
    </source>
</evidence>
<dbReference type="InterPro" id="IPR003169">
    <property type="entry name" value="GYF"/>
</dbReference>
<proteinExistence type="predicted"/>
<name>A0A024VWN7_PLAFA</name>